<dbReference type="Gene3D" id="2.30.130.40">
    <property type="entry name" value="LON domain-like"/>
    <property type="match status" value="1"/>
</dbReference>
<dbReference type="GO" id="GO:0006508">
    <property type="term" value="P:proteolysis"/>
    <property type="evidence" value="ECO:0007669"/>
    <property type="project" value="UniProtKB-KW"/>
</dbReference>
<reference evidence="2 3" key="1">
    <citation type="submission" date="2016-09" db="EMBL/GenBank/DDBJ databases">
        <title>Photobacterium proteolyticum sp. nov. a protease producing bacterium isolated from ocean sediments of Laizhou Bay.</title>
        <authorList>
            <person name="Li Y."/>
        </authorList>
    </citation>
    <scope>NUCLEOTIDE SEQUENCE [LARGE SCALE GENOMIC DNA]</scope>
    <source>
        <strain evidence="2 3">13-12</strain>
    </source>
</reference>
<feature type="domain" description="Lon N-terminal" evidence="1">
    <location>
        <begin position="1"/>
        <end position="192"/>
    </location>
</feature>
<name>A0A1Q9GK69_9GAMM</name>
<protein>
    <submittedName>
        <fullName evidence="2">Lon protease</fullName>
    </submittedName>
</protein>
<accession>A0A1Q9GK69</accession>
<dbReference type="AlphaFoldDB" id="A0A1Q9GK69"/>
<dbReference type="InterPro" id="IPR046336">
    <property type="entry name" value="Lon_prtase_N_sf"/>
</dbReference>
<comment type="caution">
    <text evidence="2">The sequence shown here is derived from an EMBL/GenBank/DDBJ whole genome shotgun (WGS) entry which is preliminary data.</text>
</comment>
<keyword evidence="2" id="KW-0378">Hydrolase</keyword>
<keyword evidence="3" id="KW-1185">Reference proteome</keyword>
<dbReference type="EMBL" id="MJIL01000079">
    <property type="protein sequence ID" value="OLQ74900.1"/>
    <property type="molecule type" value="Genomic_DNA"/>
</dbReference>
<gene>
    <name evidence="2" type="ORF">BIT28_13150</name>
</gene>
<dbReference type="PROSITE" id="PS51787">
    <property type="entry name" value="LON_N"/>
    <property type="match status" value="1"/>
</dbReference>
<dbReference type="STRING" id="1903952.BIT28_13150"/>
<dbReference type="OrthoDB" id="8558970at2"/>
<keyword evidence="2" id="KW-0645">Protease</keyword>
<evidence type="ECO:0000313" key="3">
    <source>
        <dbReference type="Proteomes" id="UP000186905"/>
    </source>
</evidence>
<sequence>MVDIALFPSSSHILPNGRLEITVAEERYIRMVKQSLAKKRSFALCMLNESEEHDEIKKIPAIATEAHIIDFNALEGGLLSIMVEGIQTVRLLAIRVEEDGLLLADFEPYPHWSPAPVEALTLCLSEKLKLFYATMPEVGSLYPKPDYNNLTWVCQRWLEILPLEVHYKQLLLTQESIKLTVRFLLKLLDNDNLPTTEIA</sequence>
<evidence type="ECO:0000313" key="2">
    <source>
        <dbReference type="EMBL" id="OLQ74900.1"/>
    </source>
</evidence>
<dbReference type="SMART" id="SM00464">
    <property type="entry name" value="LON"/>
    <property type="match status" value="1"/>
</dbReference>
<dbReference type="SUPFAM" id="SSF88697">
    <property type="entry name" value="PUA domain-like"/>
    <property type="match status" value="1"/>
</dbReference>
<organism evidence="2 3">
    <name type="scientific">Photobacterium proteolyticum</name>
    <dbReference type="NCBI Taxonomy" id="1903952"/>
    <lineage>
        <taxon>Bacteria</taxon>
        <taxon>Pseudomonadati</taxon>
        <taxon>Pseudomonadota</taxon>
        <taxon>Gammaproteobacteria</taxon>
        <taxon>Vibrionales</taxon>
        <taxon>Vibrionaceae</taxon>
        <taxon>Photobacterium</taxon>
    </lineage>
</organism>
<dbReference type="InterPro" id="IPR015947">
    <property type="entry name" value="PUA-like_sf"/>
</dbReference>
<dbReference type="RefSeq" id="WP_075765311.1">
    <property type="nucleotide sequence ID" value="NZ_MJIL01000079.1"/>
</dbReference>
<proteinExistence type="predicted"/>
<dbReference type="Proteomes" id="UP000186905">
    <property type="component" value="Unassembled WGS sequence"/>
</dbReference>
<evidence type="ECO:0000259" key="1">
    <source>
        <dbReference type="PROSITE" id="PS51787"/>
    </source>
</evidence>
<dbReference type="GO" id="GO:0008233">
    <property type="term" value="F:peptidase activity"/>
    <property type="evidence" value="ECO:0007669"/>
    <property type="project" value="UniProtKB-KW"/>
</dbReference>
<dbReference type="InterPro" id="IPR003111">
    <property type="entry name" value="Lon_prtase_N"/>
</dbReference>
<dbReference type="Pfam" id="PF02190">
    <property type="entry name" value="LON_substr_bdg"/>
    <property type="match status" value="1"/>
</dbReference>